<reference evidence="15 16" key="1">
    <citation type="submission" date="2016-10" db="EMBL/GenBank/DDBJ databases">
        <authorList>
            <person name="de Groot N.N."/>
        </authorList>
    </citation>
    <scope>NUCLEOTIDE SEQUENCE [LARGE SCALE GENOMIC DNA]</scope>
    <source>
        <strain evidence="15 16">M79</strain>
    </source>
</reference>
<evidence type="ECO:0000256" key="4">
    <source>
        <dbReference type="ARBA" id="ARBA00022490"/>
    </source>
</evidence>
<dbReference type="InterPro" id="IPR036390">
    <property type="entry name" value="WH_DNA-bd_sf"/>
</dbReference>
<keyword evidence="7" id="KW-0238">DNA-binding</keyword>
<dbReference type="PROSITE" id="PS50944">
    <property type="entry name" value="HTH_DTXR"/>
    <property type="match status" value="1"/>
</dbReference>
<dbReference type="Pfam" id="PF01325">
    <property type="entry name" value="Fe_dep_repress"/>
    <property type="match status" value="1"/>
</dbReference>
<comment type="similarity">
    <text evidence="2">Belongs to the DtxR/MntR family.</text>
</comment>
<dbReference type="InterPro" id="IPR050536">
    <property type="entry name" value="DtxR_MntR_Metal-Reg"/>
</dbReference>
<feature type="domain" description="HTH dtxR-type" evidence="12">
    <location>
        <begin position="4"/>
        <end position="67"/>
    </location>
</feature>
<evidence type="ECO:0000256" key="8">
    <source>
        <dbReference type="ARBA" id="ARBA00023159"/>
    </source>
</evidence>
<evidence type="ECO:0000256" key="1">
    <source>
        <dbReference type="ARBA" id="ARBA00004496"/>
    </source>
</evidence>
<dbReference type="GO" id="GO:0003700">
    <property type="term" value="F:DNA-binding transcription factor activity"/>
    <property type="evidence" value="ECO:0007669"/>
    <property type="project" value="InterPro"/>
</dbReference>
<dbReference type="GeneID" id="61074310"/>
<dbReference type="PANTHER" id="PTHR33238:SF11">
    <property type="entry name" value="TRANSCRIPTIONAL REGULATOR MNTR"/>
    <property type="match status" value="1"/>
</dbReference>
<dbReference type="SUPFAM" id="SSF47979">
    <property type="entry name" value="Iron-dependent repressor protein, dimerization domain"/>
    <property type="match status" value="1"/>
</dbReference>
<dbReference type="SUPFAM" id="SSF46785">
    <property type="entry name" value="Winged helix' DNA-binding domain"/>
    <property type="match status" value="1"/>
</dbReference>
<keyword evidence="8" id="KW-0010">Activator</keyword>
<keyword evidence="6" id="KW-0805">Transcription regulation</keyword>
<evidence type="ECO:0000256" key="10">
    <source>
        <dbReference type="ARBA" id="ARBA00023211"/>
    </source>
</evidence>
<dbReference type="EMBL" id="FOTJ01000001">
    <property type="protein sequence ID" value="SFL07532.1"/>
    <property type="molecule type" value="Genomic_DNA"/>
</dbReference>
<evidence type="ECO:0000259" key="12">
    <source>
        <dbReference type="PROSITE" id="PS50944"/>
    </source>
</evidence>
<comment type="subcellular location">
    <subcellularLocation>
        <location evidence="1">Cytoplasm</location>
    </subcellularLocation>
</comment>
<evidence type="ECO:0000313" key="16">
    <source>
        <dbReference type="Proteomes" id="UP000181969"/>
    </source>
</evidence>
<evidence type="ECO:0000256" key="5">
    <source>
        <dbReference type="ARBA" id="ARBA00022491"/>
    </source>
</evidence>
<evidence type="ECO:0000256" key="9">
    <source>
        <dbReference type="ARBA" id="ARBA00023163"/>
    </source>
</evidence>
<dbReference type="OMA" id="NYKKYQG"/>
<organism evidence="15 16">
    <name type="scientific">Lactococcus garvieae</name>
    <dbReference type="NCBI Taxonomy" id="1363"/>
    <lineage>
        <taxon>Bacteria</taxon>
        <taxon>Bacillati</taxon>
        <taxon>Bacillota</taxon>
        <taxon>Bacilli</taxon>
        <taxon>Lactobacillales</taxon>
        <taxon>Streptococcaceae</taxon>
        <taxon>Lactococcus</taxon>
    </lineage>
</organism>
<dbReference type="InterPro" id="IPR001367">
    <property type="entry name" value="Fe_dep_repressor"/>
</dbReference>
<dbReference type="RefSeq" id="WP_014024741.1">
    <property type="nucleotide sequence ID" value="NZ_AP026069.1"/>
</dbReference>
<dbReference type="Proteomes" id="UP000181969">
    <property type="component" value="Unassembled WGS sequence"/>
</dbReference>
<dbReference type="InterPro" id="IPR036388">
    <property type="entry name" value="WH-like_DNA-bd_sf"/>
</dbReference>
<evidence type="ECO:0000256" key="2">
    <source>
        <dbReference type="ARBA" id="ARBA00007871"/>
    </source>
</evidence>
<dbReference type="EMBL" id="JARYTV010000001">
    <property type="protein sequence ID" value="MDH7959130.1"/>
    <property type="molecule type" value="Genomic_DNA"/>
</dbReference>
<dbReference type="GO" id="GO:0046914">
    <property type="term" value="F:transition metal ion binding"/>
    <property type="evidence" value="ECO:0007669"/>
    <property type="project" value="InterPro"/>
</dbReference>
<evidence type="ECO:0000256" key="6">
    <source>
        <dbReference type="ARBA" id="ARBA00023015"/>
    </source>
</evidence>
<accession>A0A1I4EP66</accession>
<reference evidence="13 17" key="2">
    <citation type="submission" date="2020-06" db="EMBL/GenBank/DDBJ databases">
        <title>Draft genome sequence of Lactic acid bacteria from Okinawan-style tofu.</title>
        <authorList>
            <person name="Takara I."/>
            <person name="Ikematsu S."/>
        </authorList>
    </citation>
    <scope>NUCLEOTIDE SEQUENCE [LARGE SCALE GENOMIC DNA]</scope>
    <source>
        <strain evidence="13">Lg38</strain>
        <strain evidence="17">lg38</strain>
    </source>
</reference>
<keyword evidence="10" id="KW-0464">Manganese</keyword>
<proteinExistence type="inferred from homology"/>
<evidence type="ECO:0000256" key="7">
    <source>
        <dbReference type="ARBA" id="ARBA00023125"/>
    </source>
</evidence>
<evidence type="ECO:0000313" key="17">
    <source>
        <dbReference type="Proteomes" id="UP000504756"/>
    </source>
</evidence>
<dbReference type="EMBL" id="BLXU01000001">
    <property type="protein sequence ID" value="GFO50961.1"/>
    <property type="molecule type" value="Genomic_DNA"/>
</dbReference>
<evidence type="ECO:0000313" key="13">
    <source>
        <dbReference type="EMBL" id="GFO50961.1"/>
    </source>
</evidence>
<gene>
    <name evidence="13" type="primary">ymiA</name>
    <name evidence="13" type="ORF">ikelab_02360</name>
    <name evidence="14" type="ORF">QHR29_01385</name>
    <name evidence="15" type="ORF">SAMN05216438_101110</name>
</gene>
<comment type="subunit">
    <text evidence="3">Homodimer.</text>
</comment>
<keyword evidence="5" id="KW-0678">Repressor</keyword>
<dbReference type="SMART" id="SM00529">
    <property type="entry name" value="HTH_DTXR"/>
    <property type="match status" value="1"/>
</dbReference>
<dbReference type="InterPro" id="IPR022689">
    <property type="entry name" value="Iron_dep_repressor"/>
</dbReference>
<dbReference type="OrthoDB" id="9791355at2"/>
<sequence>MLKLTKNEQDYLKAIYTLERAGDDSAVSIQLIAKKLSVAAPSATEMIKRLAKKQLVDYAPYRGVNLSEQGNVQARFIIKSHRVWESFLVDKLGYSTEEVHEEAENLEHASSPKLVEYLYALLDYPAVDPHGSTIPSEVFWKKNKVEIPLNQAEESKSYYITTLNEEAQDFFEKLNINTPHFIRIIERLQDGSIILKEDNGQVSVIPQFLQEKILLMQRTGTVASALENENP</sequence>
<dbReference type="Proteomes" id="UP000504756">
    <property type="component" value="Unassembled WGS sequence"/>
</dbReference>
<keyword evidence="4" id="KW-0963">Cytoplasm</keyword>
<dbReference type="InterPro" id="IPR022687">
    <property type="entry name" value="HTH_DTXR"/>
</dbReference>
<dbReference type="GO" id="GO:0005737">
    <property type="term" value="C:cytoplasm"/>
    <property type="evidence" value="ECO:0007669"/>
    <property type="project" value="UniProtKB-SubCell"/>
</dbReference>
<keyword evidence="9" id="KW-0804">Transcription</keyword>
<dbReference type="GO" id="GO:0003677">
    <property type="term" value="F:DNA binding"/>
    <property type="evidence" value="ECO:0007669"/>
    <property type="project" value="UniProtKB-KW"/>
</dbReference>
<dbReference type="Pfam" id="PF02742">
    <property type="entry name" value="Fe_dep_repr_C"/>
    <property type="match status" value="1"/>
</dbReference>
<dbReference type="GO" id="GO:0046983">
    <property type="term" value="F:protein dimerization activity"/>
    <property type="evidence" value="ECO:0007669"/>
    <property type="project" value="InterPro"/>
</dbReference>
<dbReference type="Proteomes" id="UP001157396">
    <property type="component" value="Unassembled WGS sequence"/>
</dbReference>
<evidence type="ECO:0000313" key="15">
    <source>
        <dbReference type="EMBL" id="SFL07532.1"/>
    </source>
</evidence>
<evidence type="ECO:0000256" key="11">
    <source>
        <dbReference type="ARBA" id="ARBA00032593"/>
    </source>
</evidence>
<dbReference type="AlphaFoldDB" id="A0A1I4EP66"/>
<name>A0A1I4EP66_9LACT</name>
<protein>
    <recommendedName>
        <fullName evidence="11">Manganese transport regulator</fullName>
    </recommendedName>
</protein>
<reference evidence="14" key="3">
    <citation type="submission" date="2023-04" db="EMBL/GenBank/DDBJ databases">
        <title>Genomic analysis of Lactococcus garvieae isolates.</title>
        <authorList>
            <person name="Zhanghang C."/>
        </authorList>
    </citation>
    <scope>NUCLEOTIDE SEQUENCE</scope>
    <source>
        <strain evidence="14">ZB-1</strain>
    </source>
</reference>
<evidence type="ECO:0000256" key="3">
    <source>
        <dbReference type="ARBA" id="ARBA00011738"/>
    </source>
</evidence>
<dbReference type="InterPro" id="IPR036421">
    <property type="entry name" value="Fe_dep_repressor_sf"/>
</dbReference>
<dbReference type="PANTHER" id="PTHR33238">
    <property type="entry name" value="IRON (METAL) DEPENDENT REPRESSOR, DTXR FAMILY"/>
    <property type="match status" value="1"/>
</dbReference>
<dbReference type="Gene3D" id="1.10.10.10">
    <property type="entry name" value="Winged helix-like DNA-binding domain superfamily/Winged helix DNA-binding domain"/>
    <property type="match status" value="1"/>
</dbReference>
<evidence type="ECO:0000313" key="14">
    <source>
        <dbReference type="EMBL" id="MDH7959130.1"/>
    </source>
</evidence>